<dbReference type="Proteomes" id="UP000242258">
    <property type="component" value="Unassembled WGS sequence"/>
</dbReference>
<keyword evidence="2" id="KW-0732">Signal</keyword>
<comment type="caution">
    <text evidence="3">The sequence shown here is derived from an EMBL/GenBank/DDBJ whole genome shotgun (WGS) entry which is preliminary data.</text>
</comment>
<evidence type="ECO:0000313" key="4">
    <source>
        <dbReference type="Proteomes" id="UP000242258"/>
    </source>
</evidence>
<reference evidence="4" key="1">
    <citation type="submission" date="2016-09" db="EMBL/GenBank/DDBJ databases">
        <authorList>
            <person name="Wan X."/>
            <person name="Hou S."/>
        </authorList>
    </citation>
    <scope>NUCLEOTIDE SEQUENCE [LARGE SCALE GENOMIC DNA]</scope>
    <source>
        <strain evidence="4">KH87</strain>
    </source>
</reference>
<dbReference type="OrthoDB" id="9769898at2"/>
<protein>
    <recommendedName>
        <fullName evidence="5">DUF885 domain-containing protein</fullName>
    </recommendedName>
</protein>
<evidence type="ECO:0000256" key="2">
    <source>
        <dbReference type="SAM" id="SignalP"/>
    </source>
</evidence>
<dbReference type="STRING" id="1628148.BI198_06930"/>
<dbReference type="PROSITE" id="PS51257">
    <property type="entry name" value="PROKAR_LIPOPROTEIN"/>
    <property type="match status" value="1"/>
</dbReference>
<name>A0A1E7Q562_9GAMM</name>
<feature type="region of interest" description="Disordered" evidence="1">
    <location>
        <begin position="32"/>
        <end position="51"/>
    </location>
</feature>
<evidence type="ECO:0008006" key="5">
    <source>
        <dbReference type="Google" id="ProtNLM"/>
    </source>
</evidence>
<sequence length="625" mass="70888">MIKFTATKVALLPMAISLALLAGCGPKTVDPTNSTANNSANSSAITSDTTVSESEKANTLFEQIFMESVRRNPARLTRLGIKDDYDKWQNLSEEHYQAGLMLQRDQLARLNNIDSTKLDDATRISYLLMQQNLQQSLDDAKWHLYSYPVNQMFGVHTQVPSLLINQHMIDNESDAAAYIARLNAVPQLFKQLQQQLEQRAEQGIIAPKFVFPHAISASKNIITGAPFDTSNDSTLLADFSKKVHKLEITEQAKKLLIDQAKVALIGSVKPAYSGLISYLQTLEQQAGTDDGVWRLKQGAEFYQHALNRTTTTDLTSEQIHQLGLDEVARIHTEMRQIKQQVNFSGNLQQFFVHLREDSQYYYPDSDQGRADYLAEASRVIEDMKGRLDSLFLVKPKADLIVKAVEPFREKSAGKAFYQQPSMDGTRPGTYYANLYNMRDMPTYQLEALAYHEGIPGHHMQLAINQELENMPKFRRFGGYTAYIEGWGLYTEQLPKEIGLYQNPYSDFGRLAMELWRACRLVVDTGIHSKKWTRQQAIDYLVENTPNSVTDSTKAIERYIVMPSQATAYKIGMIKMLELREKTKTALADKFDIREFHDVILKNGAVPLDVLEQLVDEYIAHKTTAI</sequence>
<keyword evidence="4" id="KW-1185">Reference proteome</keyword>
<dbReference type="PANTHER" id="PTHR33361:SF16">
    <property type="entry name" value="DUF885 DOMAIN-CONTAINING PROTEIN"/>
    <property type="match status" value="1"/>
</dbReference>
<feature type="signal peptide" evidence="2">
    <location>
        <begin position="1"/>
        <end position="22"/>
    </location>
</feature>
<dbReference type="EMBL" id="MKEK01000001">
    <property type="protein sequence ID" value="OEY69334.1"/>
    <property type="molecule type" value="Genomic_DNA"/>
</dbReference>
<dbReference type="Pfam" id="PF05960">
    <property type="entry name" value="DUF885"/>
    <property type="match status" value="1"/>
</dbReference>
<evidence type="ECO:0000256" key="1">
    <source>
        <dbReference type="SAM" id="MobiDB-lite"/>
    </source>
</evidence>
<gene>
    <name evidence="3" type="ORF">BI198_06930</name>
</gene>
<feature type="chain" id="PRO_5009200379" description="DUF885 domain-containing protein" evidence="2">
    <location>
        <begin position="23"/>
        <end position="625"/>
    </location>
</feature>
<proteinExistence type="predicted"/>
<dbReference type="RefSeq" id="WP_070048900.1">
    <property type="nucleotide sequence ID" value="NZ_CBCSDO010000006.1"/>
</dbReference>
<dbReference type="PANTHER" id="PTHR33361">
    <property type="entry name" value="GLR0591 PROTEIN"/>
    <property type="match status" value="1"/>
</dbReference>
<dbReference type="AlphaFoldDB" id="A0A1E7Q562"/>
<organism evidence="3 4">
    <name type="scientific">Rheinheimera salexigens</name>
    <dbReference type="NCBI Taxonomy" id="1628148"/>
    <lineage>
        <taxon>Bacteria</taxon>
        <taxon>Pseudomonadati</taxon>
        <taxon>Pseudomonadota</taxon>
        <taxon>Gammaproteobacteria</taxon>
        <taxon>Chromatiales</taxon>
        <taxon>Chromatiaceae</taxon>
        <taxon>Rheinheimera</taxon>
    </lineage>
</organism>
<feature type="compositionally biased region" description="Low complexity" evidence="1">
    <location>
        <begin position="32"/>
        <end position="50"/>
    </location>
</feature>
<evidence type="ECO:0000313" key="3">
    <source>
        <dbReference type="EMBL" id="OEY69334.1"/>
    </source>
</evidence>
<accession>A0A1E7Q562</accession>
<dbReference type="InterPro" id="IPR010281">
    <property type="entry name" value="DUF885"/>
</dbReference>